<keyword evidence="4" id="KW-1185">Reference proteome</keyword>
<keyword evidence="3" id="KW-0808">Transferase</keyword>
<dbReference type="Pfam" id="PF00534">
    <property type="entry name" value="Glycos_transf_1"/>
    <property type="match status" value="1"/>
</dbReference>
<dbReference type="PANTHER" id="PTHR45947">
    <property type="entry name" value="SULFOQUINOVOSYL TRANSFERASE SQD2"/>
    <property type="match status" value="1"/>
</dbReference>
<gene>
    <name evidence="3" type="ORF">B1757_11110</name>
</gene>
<dbReference type="AlphaFoldDB" id="A0A2I1DK45"/>
<sequence>MRILMISDTYFPRISGVATSIRSFRQGLEQLGHQVDLLVPDYDVNSGDGPGIMRIPSRKIPPYPEERFMRPRNLLQSKSMLAARQYDVLHIQTPFVAHYLGKHLARRLNLPVVGSYHTYFEAYLGHYYKKIPGRLRQAMARIPSRQQCAAVDGLIVPSQAMATVLRSYGVKTPIQIIPTGIRIHHETHVPEGRAQFRQRHAIAENRPVLLYAGRIAPEKNIGLLLAMLRQLRQQQPEVLFLLAGDGPARPALEKIMRDNQLTEHVRFLGYLDHLHELPQAYAAADLLVFASETETQGMVLLEALAAGLPVVAVPAMGAADILQSGIGTRSAPADPGAFAQICADILADRKQLEQLSIEARKLADHWSESSMVTRLADFYQAIVTQKTSMRATS</sequence>
<accession>A0A2I1DK45</accession>
<proteinExistence type="predicted"/>
<dbReference type="InterPro" id="IPR028098">
    <property type="entry name" value="Glyco_trans_4-like_N"/>
</dbReference>
<dbReference type="InParanoid" id="A0A2I1DK45"/>
<dbReference type="Pfam" id="PF13439">
    <property type="entry name" value="Glyco_transf_4"/>
    <property type="match status" value="1"/>
</dbReference>
<dbReference type="Gene3D" id="3.40.50.2000">
    <property type="entry name" value="Glycogen Phosphorylase B"/>
    <property type="match status" value="2"/>
</dbReference>
<evidence type="ECO:0000313" key="3">
    <source>
        <dbReference type="EMBL" id="PKY10257.1"/>
    </source>
</evidence>
<protein>
    <submittedName>
        <fullName evidence="3">Glycosyl transferase family 1</fullName>
    </submittedName>
</protein>
<dbReference type="InterPro" id="IPR001296">
    <property type="entry name" value="Glyco_trans_1"/>
</dbReference>
<evidence type="ECO:0000313" key="4">
    <source>
        <dbReference type="Proteomes" id="UP000234329"/>
    </source>
</evidence>
<comment type="caution">
    <text evidence="3">The sequence shown here is derived from an EMBL/GenBank/DDBJ whole genome shotgun (WGS) entry which is preliminary data.</text>
</comment>
<feature type="domain" description="Glycosyl transferase family 1" evidence="1">
    <location>
        <begin position="194"/>
        <end position="361"/>
    </location>
</feature>
<dbReference type="PANTHER" id="PTHR45947:SF3">
    <property type="entry name" value="SULFOQUINOVOSYL TRANSFERASE SQD2"/>
    <property type="match status" value="1"/>
</dbReference>
<name>A0A2I1DK45_9PROT</name>
<dbReference type="OrthoDB" id="9802525at2"/>
<organism evidence="3 4">
    <name type="scientific">Acidithiobacillus marinus</name>
    <dbReference type="NCBI Taxonomy" id="187490"/>
    <lineage>
        <taxon>Bacteria</taxon>
        <taxon>Pseudomonadati</taxon>
        <taxon>Pseudomonadota</taxon>
        <taxon>Acidithiobacillia</taxon>
        <taxon>Acidithiobacillales</taxon>
        <taxon>Acidithiobacillaceae</taxon>
        <taxon>Acidithiobacillus</taxon>
    </lineage>
</organism>
<evidence type="ECO:0000259" key="2">
    <source>
        <dbReference type="Pfam" id="PF13439"/>
    </source>
</evidence>
<reference evidence="3 4" key="1">
    <citation type="submission" date="2017-03" db="EMBL/GenBank/DDBJ databases">
        <title>Draft genime sequence of the acidophilic sulfur-oxidizing bacterium Acidithiobacillus sp. SH, isolated from seawater.</title>
        <authorList>
            <person name="Sharmin S."/>
            <person name="Tokuhisa M."/>
            <person name="Kanao T."/>
            <person name="Kamimura K."/>
        </authorList>
    </citation>
    <scope>NUCLEOTIDE SEQUENCE [LARGE SCALE GENOMIC DNA]</scope>
    <source>
        <strain evidence="3 4">SH</strain>
    </source>
</reference>
<dbReference type="RefSeq" id="WP_101538375.1">
    <property type="nucleotide sequence ID" value="NZ_MXAV01000040.1"/>
</dbReference>
<dbReference type="InterPro" id="IPR050194">
    <property type="entry name" value="Glycosyltransferase_grp1"/>
</dbReference>
<dbReference type="GO" id="GO:0016757">
    <property type="term" value="F:glycosyltransferase activity"/>
    <property type="evidence" value="ECO:0007669"/>
    <property type="project" value="InterPro"/>
</dbReference>
<dbReference type="SUPFAM" id="SSF53756">
    <property type="entry name" value="UDP-Glycosyltransferase/glycogen phosphorylase"/>
    <property type="match status" value="1"/>
</dbReference>
<dbReference type="Proteomes" id="UP000234329">
    <property type="component" value="Unassembled WGS sequence"/>
</dbReference>
<feature type="domain" description="Glycosyltransferase subfamily 4-like N-terminal" evidence="2">
    <location>
        <begin position="14"/>
        <end position="182"/>
    </location>
</feature>
<evidence type="ECO:0000259" key="1">
    <source>
        <dbReference type="Pfam" id="PF00534"/>
    </source>
</evidence>
<dbReference type="EMBL" id="MXAV01000040">
    <property type="protein sequence ID" value="PKY10257.1"/>
    <property type="molecule type" value="Genomic_DNA"/>
</dbReference>